<feature type="region of interest" description="Disordered" evidence="6">
    <location>
        <begin position="563"/>
        <end position="587"/>
    </location>
</feature>
<evidence type="ECO:0000256" key="6">
    <source>
        <dbReference type="SAM" id="MobiDB-lite"/>
    </source>
</evidence>
<evidence type="ECO:0000256" key="1">
    <source>
        <dbReference type="ARBA" id="ARBA00004370"/>
    </source>
</evidence>
<organism evidence="8">
    <name type="scientific">Dunaliella tertiolecta</name>
    <name type="common">Green alga</name>
    <dbReference type="NCBI Taxonomy" id="3047"/>
    <lineage>
        <taxon>Eukaryota</taxon>
        <taxon>Viridiplantae</taxon>
        <taxon>Chlorophyta</taxon>
        <taxon>core chlorophytes</taxon>
        <taxon>Chlorophyceae</taxon>
        <taxon>CS clade</taxon>
        <taxon>Chlamydomonadales</taxon>
        <taxon>Dunaliellaceae</taxon>
        <taxon>Dunaliella</taxon>
    </lineage>
</organism>
<evidence type="ECO:0000259" key="7">
    <source>
        <dbReference type="Pfam" id="PF00350"/>
    </source>
</evidence>
<keyword evidence="3" id="KW-0378">Hydrolase</keyword>
<dbReference type="SUPFAM" id="SSF52540">
    <property type="entry name" value="P-loop containing nucleoside triphosphate hydrolases"/>
    <property type="match status" value="1"/>
</dbReference>
<dbReference type="InterPro" id="IPR045063">
    <property type="entry name" value="Dynamin_N"/>
</dbReference>
<proteinExistence type="predicted"/>
<evidence type="ECO:0000256" key="5">
    <source>
        <dbReference type="ARBA" id="ARBA00023136"/>
    </source>
</evidence>
<feature type="compositionally biased region" description="Low complexity" evidence="6">
    <location>
        <begin position="1016"/>
        <end position="1031"/>
    </location>
</feature>
<dbReference type="InterPro" id="IPR027417">
    <property type="entry name" value="P-loop_NTPase"/>
</dbReference>
<keyword evidence="5" id="KW-0472">Membrane</keyword>
<dbReference type="GO" id="GO:0008053">
    <property type="term" value="P:mitochondrial fusion"/>
    <property type="evidence" value="ECO:0007669"/>
    <property type="project" value="TreeGrafter"/>
</dbReference>
<feature type="domain" description="Dynamin N-terminal" evidence="7">
    <location>
        <begin position="82"/>
        <end position="120"/>
    </location>
</feature>
<sequence>MKDDPCPRAGRAAGFAGAETYAETYAGIGRILEQVGSLLVDLCGGHSIPELDKSLTGAWSVRNQLVSRHAEESLSCAVLALTKSGKSTLINALVGDELLPMNNVPETARICKVVHSERAHQPFMMEPASSLAQQQAKRQSHSDSGLGVEQAVITCRGGPAIRARLQELNRAMRSHDILSTSPSTSSQQLSPLPSFHDAQEPHAATDRPGLDAAGLEGAVSPNAVEGGGPVTVDRNMLAIHTHIAALRSFAEGGRAEAGRGGGPPVRLHLLDTPGPNEAGEAGLRYQVERLLGTVDAAVYLLDYTKLKTEDEATMFERLKEINPALVRRLSQRLFIAVNKVDASLVSEGQDADATREYVAELVTQQMACEGFQLRPDQVLLLSARNALLSRRVLCDGWPKPGDASAAAAAGGPAAAETRARFAQLAFGRFASPDAISPEAAVAAAHALLEDSGVPELEAQVLAHLYNHSGSVKQLALVDDLGRLLAEVRNMSASCASALSAGAESLEARTRALREELTTTLQAFDGVHTHADAITTGVTSEVRAHLHTLRGRLFSHIISALDTSSPPQTSASSCPSSTTSPIGSKGASSWQRVRERFLSIFTSPRMHPVPGSVTTPVCSCPITQEGGSFCSTKDAMLAAAGAVVARSRSKSELAVLLAALHEDLTHQIHTEVTEFWSVLETVAAARHAELLGVLNKHLQELSAKVEAAVSCSLDVKLAPVKLALAPQNIAQFHCSLEALIAAGVVESRERHIRVGQRQVHERIRRPTGGICRWGHYWEDVPRMRTVVEAYTTSVYELAPAEITKLFITMVDSAISATESQLEAYVSKFVGDQLSQARQQLERYSESYLGTMTSALEVGQMGAEHRLAALDKVKAVLGRMDTLGAEVEALLATVERGVPRSREPCIAFDELEELEELAGTQEVAPAAAAAAAAEGSQQQQAQGAEAKAKGALAPEEHVGREGATAEPQQQQQRVQEAVSSGPGEGQLAAVMGQVQAAAAASAAGNAEGAWTAVGRLWQQPWEQPQQPQQQEQQDGASKSSSTRGQGAGGWGTGTALTDRHQKEM</sequence>
<reference evidence="8" key="1">
    <citation type="submission" date="2021-01" db="EMBL/GenBank/DDBJ databases">
        <authorList>
            <person name="Corre E."/>
            <person name="Pelletier E."/>
            <person name="Niang G."/>
            <person name="Scheremetjew M."/>
            <person name="Finn R."/>
            <person name="Kale V."/>
            <person name="Holt S."/>
            <person name="Cochrane G."/>
            <person name="Meng A."/>
            <person name="Brown T."/>
            <person name="Cohen L."/>
        </authorList>
    </citation>
    <scope>NUCLEOTIDE SEQUENCE</scope>
    <source>
        <strain evidence="8">CCMP1320</strain>
    </source>
</reference>
<keyword evidence="4" id="KW-0342">GTP-binding</keyword>
<dbReference type="GO" id="GO:0051646">
    <property type="term" value="P:mitochondrion localization"/>
    <property type="evidence" value="ECO:0007669"/>
    <property type="project" value="TreeGrafter"/>
</dbReference>
<accession>A0A7S3R3S6</accession>
<name>A0A7S3R3S6_DUNTE</name>
<feature type="region of interest" description="Disordered" evidence="6">
    <location>
        <begin position="1016"/>
        <end position="1062"/>
    </location>
</feature>
<evidence type="ECO:0000256" key="4">
    <source>
        <dbReference type="ARBA" id="ARBA00023134"/>
    </source>
</evidence>
<dbReference type="PANTHER" id="PTHR10465">
    <property type="entry name" value="TRANSMEMBRANE GTPASE FZO1"/>
    <property type="match status" value="1"/>
</dbReference>
<dbReference type="PANTHER" id="PTHR10465:SF0">
    <property type="entry name" value="SARCALUMENIN"/>
    <property type="match status" value="1"/>
</dbReference>
<dbReference type="InterPro" id="IPR027094">
    <property type="entry name" value="Mitofusin_fam"/>
</dbReference>
<evidence type="ECO:0000256" key="3">
    <source>
        <dbReference type="ARBA" id="ARBA00022801"/>
    </source>
</evidence>
<feature type="compositionally biased region" description="Low complexity" evidence="6">
    <location>
        <begin position="178"/>
        <end position="194"/>
    </location>
</feature>
<protein>
    <recommendedName>
        <fullName evidence="7">Dynamin N-terminal domain-containing protein</fullName>
    </recommendedName>
</protein>
<keyword evidence="2" id="KW-0547">Nucleotide-binding</keyword>
<dbReference type="AlphaFoldDB" id="A0A7S3R3S6"/>
<dbReference type="CDD" id="cd00882">
    <property type="entry name" value="Ras_like_GTPase"/>
    <property type="match status" value="1"/>
</dbReference>
<evidence type="ECO:0000256" key="2">
    <source>
        <dbReference type="ARBA" id="ARBA00022741"/>
    </source>
</evidence>
<dbReference type="Gene3D" id="3.40.50.300">
    <property type="entry name" value="P-loop containing nucleotide triphosphate hydrolases"/>
    <property type="match status" value="2"/>
</dbReference>
<feature type="region of interest" description="Disordered" evidence="6">
    <location>
        <begin position="927"/>
        <end position="982"/>
    </location>
</feature>
<gene>
    <name evidence="8" type="ORF">DTER00134_LOCUS16268</name>
</gene>
<dbReference type="Pfam" id="PF00350">
    <property type="entry name" value="Dynamin_N"/>
    <property type="match status" value="1"/>
</dbReference>
<feature type="compositionally biased region" description="Low complexity" evidence="6">
    <location>
        <begin position="563"/>
        <end position="580"/>
    </location>
</feature>
<evidence type="ECO:0000313" key="8">
    <source>
        <dbReference type="EMBL" id="CAE0501195.1"/>
    </source>
</evidence>
<comment type="subcellular location">
    <subcellularLocation>
        <location evidence="1">Membrane</location>
    </subcellularLocation>
</comment>
<dbReference type="GO" id="GO:0005525">
    <property type="term" value="F:GTP binding"/>
    <property type="evidence" value="ECO:0007669"/>
    <property type="project" value="UniProtKB-KW"/>
</dbReference>
<feature type="region of interest" description="Disordered" evidence="6">
    <location>
        <begin position="177"/>
        <end position="227"/>
    </location>
</feature>
<feature type="compositionally biased region" description="Low complexity" evidence="6">
    <location>
        <begin position="927"/>
        <end position="951"/>
    </location>
</feature>
<dbReference type="EMBL" id="HBIP01026927">
    <property type="protein sequence ID" value="CAE0501195.1"/>
    <property type="molecule type" value="Transcribed_RNA"/>
</dbReference>
<dbReference type="GO" id="GO:0005741">
    <property type="term" value="C:mitochondrial outer membrane"/>
    <property type="evidence" value="ECO:0007669"/>
    <property type="project" value="TreeGrafter"/>
</dbReference>
<feature type="compositionally biased region" description="Basic and acidic residues" evidence="6">
    <location>
        <begin position="197"/>
        <end position="209"/>
    </location>
</feature>
<dbReference type="GO" id="GO:0003924">
    <property type="term" value="F:GTPase activity"/>
    <property type="evidence" value="ECO:0007669"/>
    <property type="project" value="InterPro"/>
</dbReference>